<comment type="caution">
    <text evidence="1">The sequence shown here is derived from an EMBL/GenBank/DDBJ whole genome shotgun (WGS) entry which is preliminary data.</text>
</comment>
<accession>A0A8X6S486</accession>
<keyword evidence="2" id="KW-1185">Reference proteome</keyword>
<protein>
    <submittedName>
        <fullName evidence="1">Uncharacterized protein</fullName>
    </submittedName>
</protein>
<evidence type="ECO:0000313" key="1">
    <source>
        <dbReference type="EMBL" id="GFY06191.1"/>
    </source>
</evidence>
<dbReference type="Proteomes" id="UP000887159">
    <property type="component" value="Unassembled WGS sequence"/>
</dbReference>
<proteinExistence type="predicted"/>
<reference evidence="1" key="1">
    <citation type="submission" date="2020-08" db="EMBL/GenBank/DDBJ databases">
        <title>Multicomponent nature underlies the extraordinary mechanical properties of spider dragline silk.</title>
        <authorList>
            <person name="Kono N."/>
            <person name="Nakamura H."/>
            <person name="Mori M."/>
            <person name="Yoshida Y."/>
            <person name="Ohtoshi R."/>
            <person name="Malay A.D."/>
            <person name="Moran D.A.P."/>
            <person name="Tomita M."/>
            <person name="Numata K."/>
            <person name="Arakawa K."/>
        </authorList>
    </citation>
    <scope>NUCLEOTIDE SEQUENCE</scope>
</reference>
<dbReference type="EMBL" id="BMAU01021257">
    <property type="protein sequence ID" value="GFY06191.1"/>
    <property type="molecule type" value="Genomic_DNA"/>
</dbReference>
<evidence type="ECO:0000313" key="2">
    <source>
        <dbReference type="Proteomes" id="UP000887159"/>
    </source>
</evidence>
<organism evidence="1 2">
    <name type="scientific">Trichonephila clavipes</name>
    <name type="common">Golden silk orbweaver</name>
    <name type="synonym">Nephila clavipes</name>
    <dbReference type="NCBI Taxonomy" id="2585209"/>
    <lineage>
        <taxon>Eukaryota</taxon>
        <taxon>Metazoa</taxon>
        <taxon>Ecdysozoa</taxon>
        <taxon>Arthropoda</taxon>
        <taxon>Chelicerata</taxon>
        <taxon>Arachnida</taxon>
        <taxon>Araneae</taxon>
        <taxon>Araneomorphae</taxon>
        <taxon>Entelegynae</taxon>
        <taxon>Araneoidea</taxon>
        <taxon>Nephilidae</taxon>
        <taxon>Trichonephila</taxon>
    </lineage>
</organism>
<name>A0A8X6S486_TRICX</name>
<gene>
    <name evidence="1" type="ORF">TNCV_3108701</name>
</gene>
<sequence>MKKGSKRNKKIHLLDVEHVYNLNHASQLDVRNAATGYCHRNCSKFTTVGPSTANTARRMLSNKSDVLAMAAEATTTLVNTNYQSHVPGGYNYSYTIQRPLEAVLLIGF</sequence>
<dbReference type="AlphaFoldDB" id="A0A8X6S486"/>